<organism evidence="26 27">
    <name type="scientific">Cinara cedri</name>
    <dbReference type="NCBI Taxonomy" id="506608"/>
    <lineage>
        <taxon>Eukaryota</taxon>
        <taxon>Metazoa</taxon>
        <taxon>Ecdysozoa</taxon>
        <taxon>Arthropoda</taxon>
        <taxon>Hexapoda</taxon>
        <taxon>Insecta</taxon>
        <taxon>Pterygota</taxon>
        <taxon>Neoptera</taxon>
        <taxon>Paraneoptera</taxon>
        <taxon>Hemiptera</taxon>
        <taxon>Sternorrhyncha</taxon>
        <taxon>Aphidomorpha</taxon>
        <taxon>Aphidoidea</taxon>
        <taxon>Aphididae</taxon>
        <taxon>Lachninae</taxon>
        <taxon>Cinara</taxon>
    </lineage>
</organism>
<dbReference type="Gene3D" id="3.40.50.300">
    <property type="entry name" value="P-loop containing nucleotide triphosphate hydrolases"/>
    <property type="match status" value="5"/>
</dbReference>
<dbReference type="FunFam" id="3.40.50.300:FF:000945">
    <property type="entry name" value="Dynein axonemal heavy chain 9"/>
    <property type="match status" value="1"/>
</dbReference>
<feature type="domain" description="Dynein heavy chain AAA lid" evidence="24">
    <location>
        <begin position="4169"/>
        <end position="4305"/>
    </location>
</feature>
<feature type="coiled-coil region" evidence="14">
    <location>
        <begin position="3206"/>
        <end position="3259"/>
    </location>
</feature>
<dbReference type="Gene3D" id="1.10.8.720">
    <property type="entry name" value="Region D6 of dynein motor"/>
    <property type="match status" value="1"/>
</dbReference>
<dbReference type="InterPro" id="IPR035699">
    <property type="entry name" value="AAA_6"/>
</dbReference>
<dbReference type="InterPro" id="IPR027417">
    <property type="entry name" value="P-loop_NTPase"/>
</dbReference>
<evidence type="ECO:0000256" key="14">
    <source>
        <dbReference type="SAM" id="Coils"/>
    </source>
</evidence>
<dbReference type="Pfam" id="PF03028">
    <property type="entry name" value="Dynein_heavy"/>
    <property type="match status" value="1"/>
</dbReference>
<evidence type="ECO:0000259" key="17">
    <source>
        <dbReference type="Pfam" id="PF08393"/>
    </source>
</evidence>
<feature type="domain" description="Dynein heavy chain linker" evidence="17">
    <location>
        <begin position="1421"/>
        <end position="1816"/>
    </location>
</feature>
<dbReference type="InterPro" id="IPR026983">
    <property type="entry name" value="DHC"/>
</dbReference>
<feature type="domain" description="Dynein heavy chain region D6 P-loop" evidence="15">
    <location>
        <begin position="4017"/>
        <end position="4137"/>
    </location>
</feature>
<dbReference type="InterPro" id="IPR024317">
    <property type="entry name" value="Dynein_heavy_chain_D4_dom"/>
</dbReference>
<dbReference type="GO" id="GO:0030286">
    <property type="term" value="C:dynein complex"/>
    <property type="evidence" value="ECO:0007669"/>
    <property type="project" value="UniProtKB-KW"/>
</dbReference>
<dbReference type="Proteomes" id="UP000325440">
    <property type="component" value="Unassembled WGS sequence"/>
</dbReference>
<dbReference type="GO" id="GO:0045505">
    <property type="term" value="F:dynein intermediate chain binding"/>
    <property type="evidence" value="ECO:0007669"/>
    <property type="project" value="InterPro"/>
</dbReference>
<evidence type="ECO:0000259" key="19">
    <source>
        <dbReference type="Pfam" id="PF12777"/>
    </source>
</evidence>
<evidence type="ECO:0000256" key="6">
    <source>
        <dbReference type="ARBA" id="ARBA00022741"/>
    </source>
</evidence>
<evidence type="ECO:0000256" key="5">
    <source>
        <dbReference type="ARBA" id="ARBA00022737"/>
    </source>
</evidence>
<feature type="domain" description="Dynein heavy chain coiled coil stalk" evidence="19">
    <location>
        <begin position="3189"/>
        <end position="3530"/>
    </location>
</feature>
<evidence type="ECO:0000256" key="12">
    <source>
        <dbReference type="ARBA" id="ARBA00023212"/>
    </source>
</evidence>
<dbReference type="Gene3D" id="3.20.180.20">
    <property type="entry name" value="Dynein heavy chain, N-terminal domain 2"/>
    <property type="match status" value="1"/>
</dbReference>
<dbReference type="Gene3D" id="1.20.58.1120">
    <property type="match status" value="1"/>
</dbReference>
<dbReference type="Pfam" id="PF17852">
    <property type="entry name" value="Dynein_AAA_lid"/>
    <property type="match status" value="1"/>
</dbReference>
<keyword evidence="5" id="KW-0677">Repeat</keyword>
<dbReference type="Pfam" id="PF08393">
    <property type="entry name" value="DHC_N2"/>
    <property type="match status" value="1"/>
</dbReference>
<dbReference type="Pfam" id="PF17857">
    <property type="entry name" value="AAA_lid_1"/>
    <property type="match status" value="1"/>
</dbReference>
<comment type="subcellular location">
    <subcellularLocation>
        <location evidence="1">Cytoplasm</location>
        <location evidence="1">Cytoskeleton</location>
        <location evidence="1">Cilium axoneme</location>
    </subcellularLocation>
</comment>
<dbReference type="Gene3D" id="1.10.8.710">
    <property type="match status" value="1"/>
</dbReference>
<comment type="similarity">
    <text evidence="2">Belongs to the dynein heavy chain family.</text>
</comment>
<keyword evidence="6" id="KW-0547">Nucleotide-binding</keyword>
<keyword evidence="11" id="KW-0505">Motor protein</keyword>
<feature type="domain" description="Dynein heavy chain AAA module D4" evidence="20">
    <location>
        <begin position="2916"/>
        <end position="3175"/>
    </location>
</feature>
<evidence type="ECO:0000256" key="10">
    <source>
        <dbReference type="ARBA" id="ARBA00023069"/>
    </source>
</evidence>
<proteinExistence type="inferred from homology"/>
<keyword evidence="9 14" id="KW-0175">Coiled coil</keyword>
<dbReference type="PANTHER" id="PTHR45703:SF8">
    <property type="entry name" value="DYNEINS HEAVY CHAIN"/>
    <property type="match status" value="1"/>
</dbReference>
<evidence type="ECO:0000256" key="3">
    <source>
        <dbReference type="ARBA" id="ARBA00022490"/>
    </source>
</evidence>
<evidence type="ECO:0000256" key="9">
    <source>
        <dbReference type="ARBA" id="ARBA00023054"/>
    </source>
</evidence>
<dbReference type="Gene3D" id="1.10.8.1220">
    <property type="match status" value="1"/>
</dbReference>
<evidence type="ECO:0000256" key="7">
    <source>
        <dbReference type="ARBA" id="ARBA00022840"/>
    </source>
</evidence>
<dbReference type="Gene3D" id="6.10.140.1060">
    <property type="match status" value="1"/>
</dbReference>
<dbReference type="Gene3D" id="1.10.472.130">
    <property type="match status" value="1"/>
</dbReference>
<dbReference type="InterPro" id="IPR041228">
    <property type="entry name" value="Dynein_C"/>
</dbReference>
<dbReference type="Gene3D" id="1.10.287.2620">
    <property type="match status" value="1"/>
</dbReference>
<dbReference type="Gene3D" id="1.20.920.20">
    <property type="match status" value="1"/>
</dbReference>
<feature type="domain" description="Dynein heavy chain 3 AAA+ lid" evidence="23">
    <location>
        <begin position="2774"/>
        <end position="2868"/>
    </location>
</feature>
<keyword evidence="8" id="KW-0243">Dynein</keyword>
<dbReference type="GO" id="GO:0008569">
    <property type="term" value="F:minus-end-directed microtubule motor activity"/>
    <property type="evidence" value="ECO:0007669"/>
    <property type="project" value="InterPro"/>
</dbReference>
<evidence type="ECO:0000256" key="2">
    <source>
        <dbReference type="ARBA" id="ARBA00008887"/>
    </source>
</evidence>
<evidence type="ECO:0000259" key="20">
    <source>
        <dbReference type="Pfam" id="PF12780"/>
    </source>
</evidence>
<dbReference type="Gene3D" id="1.20.920.30">
    <property type="match status" value="1"/>
</dbReference>
<dbReference type="InterPro" id="IPR042222">
    <property type="entry name" value="Dynein_2_N"/>
</dbReference>
<dbReference type="GO" id="GO:0005524">
    <property type="term" value="F:ATP binding"/>
    <property type="evidence" value="ECO:0007669"/>
    <property type="project" value="UniProtKB-KW"/>
</dbReference>
<feature type="domain" description="Dynein heavy chain hydrolytic ATP-binding dynein motor region" evidence="18">
    <location>
        <begin position="1952"/>
        <end position="2278"/>
    </location>
</feature>
<dbReference type="GO" id="GO:0051959">
    <property type="term" value="F:dynein light intermediate chain binding"/>
    <property type="evidence" value="ECO:0007669"/>
    <property type="project" value="InterPro"/>
</dbReference>
<evidence type="ECO:0000313" key="26">
    <source>
        <dbReference type="EMBL" id="VVC32243.1"/>
    </source>
</evidence>
<dbReference type="OrthoDB" id="447173at2759"/>
<name>A0A5E4MPJ2_9HEMI</name>
<dbReference type="FunFam" id="3.20.180.20:FF:000001">
    <property type="entry name" value="Dynein axonemal heavy chain 5"/>
    <property type="match status" value="1"/>
</dbReference>
<dbReference type="FunFam" id="1.10.287.2620:FF:000001">
    <property type="entry name" value="Cytoplasmic dynein heavy chain 1"/>
    <property type="match status" value="1"/>
</dbReference>
<dbReference type="InterPro" id="IPR043160">
    <property type="entry name" value="Dynein_C_barrel"/>
</dbReference>
<dbReference type="Pfam" id="PF12774">
    <property type="entry name" value="AAA_6"/>
    <property type="match status" value="1"/>
</dbReference>
<dbReference type="Pfam" id="PF12780">
    <property type="entry name" value="AAA_8"/>
    <property type="match status" value="1"/>
</dbReference>
<dbReference type="Gene3D" id="1.20.140.100">
    <property type="entry name" value="Dynein heavy chain, N-terminal domain 2"/>
    <property type="match status" value="1"/>
</dbReference>
<keyword evidence="3" id="KW-0963">Cytoplasm</keyword>
<keyword evidence="7" id="KW-0067">ATP-binding</keyword>
<dbReference type="InterPro" id="IPR041466">
    <property type="entry name" value="Dynein_AAA5_ext"/>
</dbReference>
<keyword evidence="4" id="KW-0493">Microtubule</keyword>
<evidence type="ECO:0000259" key="23">
    <source>
        <dbReference type="Pfam" id="PF17857"/>
    </source>
</evidence>
<dbReference type="FunFam" id="1.20.920.30:FF:000003">
    <property type="entry name" value="Dynein axonemal heavy chain 17"/>
    <property type="match status" value="1"/>
</dbReference>
<evidence type="ECO:0000256" key="4">
    <source>
        <dbReference type="ARBA" id="ARBA00022701"/>
    </source>
</evidence>
<dbReference type="FunFam" id="1.10.8.1220:FF:000001">
    <property type="entry name" value="Dynein axonemal heavy chain 5"/>
    <property type="match status" value="1"/>
</dbReference>
<evidence type="ECO:0000256" key="1">
    <source>
        <dbReference type="ARBA" id="ARBA00004430"/>
    </source>
</evidence>
<dbReference type="FunFam" id="1.20.1270.280:FF:000003">
    <property type="entry name" value="Dynein axonemal heavy chain 17"/>
    <property type="match status" value="1"/>
</dbReference>
<evidence type="ECO:0000259" key="16">
    <source>
        <dbReference type="Pfam" id="PF08385"/>
    </source>
</evidence>
<feature type="domain" description="Dynein heavy chain tail" evidence="16">
    <location>
        <begin position="201"/>
        <end position="802"/>
    </location>
</feature>
<dbReference type="FunFam" id="1.10.8.720:FF:000002">
    <property type="entry name" value="Dynein heavy chain 9, axonemal"/>
    <property type="match status" value="1"/>
</dbReference>
<evidence type="ECO:0000259" key="24">
    <source>
        <dbReference type="Pfam" id="PF18198"/>
    </source>
</evidence>
<dbReference type="FunFam" id="3.40.50.300:FF:000411">
    <property type="entry name" value="dynein heavy chain 17, axonemal"/>
    <property type="match status" value="1"/>
</dbReference>
<feature type="domain" description="Dynein heavy chain ATP-binding dynein motor region" evidence="21">
    <location>
        <begin position="3558"/>
        <end position="3775"/>
    </location>
</feature>
<dbReference type="FunFam" id="1.20.58.1120:FF:000002">
    <property type="entry name" value="Dynein heavy chain 9, axonemal"/>
    <property type="match status" value="1"/>
</dbReference>
<keyword evidence="27" id="KW-1185">Reference proteome</keyword>
<dbReference type="Pfam" id="PF18199">
    <property type="entry name" value="Dynein_C"/>
    <property type="match status" value="1"/>
</dbReference>
<dbReference type="InterPro" id="IPR042219">
    <property type="entry name" value="AAA_lid_11_sf"/>
</dbReference>
<feature type="domain" description="Dynein heavy chain AAA 5 extension" evidence="22">
    <location>
        <begin position="2437"/>
        <end position="2554"/>
    </location>
</feature>
<dbReference type="Gene3D" id="3.10.490.20">
    <property type="match status" value="1"/>
</dbReference>
<feature type="coiled-coil region" evidence="14">
    <location>
        <begin position="3410"/>
        <end position="3451"/>
    </location>
</feature>
<dbReference type="GO" id="GO:0097729">
    <property type="term" value="C:9+2 motile cilium"/>
    <property type="evidence" value="ECO:0007669"/>
    <property type="project" value="UniProtKB-ARBA"/>
</dbReference>
<dbReference type="PANTHER" id="PTHR45703">
    <property type="entry name" value="DYNEIN HEAVY CHAIN"/>
    <property type="match status" value="1"/>
</dbReference>
<keyword evidence="13" id="KW-0966">Cell projection</keyword>
<dbReference type="FunFam" id="1.20.920.20:FF:000003">
    <property type="entry name" value="Dynein axonemal heavy chain 17"/>
    <property type="match status" value="1"/>
</dbReference>
<dbReference type="InterPro" id="IPR024743">
    <property type="entry name" value="Dynein_HC_stalk"/>
</dbReference>
<evidence type="ECO:0000259" key="22">
    <source>
        <dbReference type="Pfam" id="PF17852"/>
    </source>
</evidence>
<evidence type="ECO:0000259" key="15">
    <source>
        <dbReference type="Pfam" id="PF03028"/>
    </source>
</evidence>
<dbReference type="Pfam" id="PF12781">
    <property type="entry name" value="AAA_9"/>
    <property type="match status" value="1"/>
</dbReference>
<dbReference type="GO" id="GO:0007018">
    <property type="term" value="P:microtubule-based movement"/>
    <property type="evidence" value="ECO:0007669"/>
    <property type="project" value="InterPro"/>
</dbReference>
<dbReference type="InterPro" id="IPR004273">
    <property type="entry name" value="Dynein_heavy_D6_P-loop"/>
</dbReference>
<dbReference type="Pfam" id="PF12775">
    <property type="entry name" value="AAA_7"/>
    <property type="match status" value="1"/>
</dbReference>
<dbReference type="Pfam" id="PF08385">
    <property type="entry name" value="DHC_N1"/>
    <property type="match status" value="1"/>
</dbReference>
<dbReference type="InterPro" id="IPR041589">
    <property type="entry name" value="DNAH3_AAA_lid_1"/>
</dbReference>
<dbReference type="InterPro" id="IPR013602">
    <property type="entry name" value="Dynein_heavy_linker"/>
</dbReference>
<evidence type="ECO:0000259" key="18">
    <source>
        <dbReference type="Pfam" id="PF12774"/>
    </source>
</evidence>
<dbReference type="InterPro" id="IPR042228">
    <property type="entry name" value="Dynein_linker_3"/>
</dbReference>
<dbReference type="FunFam" id="1.10.8.710:FF:000002">
    <property type="entry name" value="dynein heavy chain 17, axonemal"/>
    <property type="match status" value="1"/>
</dbReference>
<evidence type="ECO:0000256" key="11">
    <source>
        <dbReference type="ARBA" id="ARBA00023175"/>
    </source>
</evidence>
<evidence type="ECO:0000259" key="25">
    <source>
        <dbReference type="Pfam" id="PF18199"/>
    </source>
</evidence>
<dbReference type="InterPro" id="IPR041658">
    <property type="entry name" value="AAA_lid_11"/>
</dbReference>
<dbReference type="Gene3D" id="1.20.1270.280">
    <property type="match status" value="1"/>
</dbReference>
<dbReference type="FunFam" id="3.10.490.20:FF:000002">
    <property type="entry name" value="Dynein axonemal heavy chain 17"/>
    <property type="match status" value="1"/>
</dbReference>
<dbReference type="SUPFAM" id="SSF52540">
    <property type="entry name" value="P-loop containing nucleoside triphosphate hydrolases"/>
    <property type="match status" value="4"/>
</dbReference>
<dbReference type="InterPro" id="IPR013594">
    <property type="entry name" value="Dynein_heavy_tail"/>
</dbReference>
<dbReference type="FunFam" id="3.40.50.300:FF:002141">
    <property type="entry name" value="Dynein heavy chain"/>
    <property type="match status" value="1"/>
</dbReference>
<dbReference type="Pfam" id="PF12777">
    <property type="entry name" value="MT"/>
    <property type="match status" value="1"/>
</dbReference>
<dbReference type="EMBL" id="CABPRJ010000954">
    <property type="protein sequence ID" value="VVC32243.1"/>
    <property type="molecule type" value="Genomic_DNA"/>
</dbReference>
<dbReference type="FunFam" id="1.20.140.100:FF:000001">
    <property type="entry name" value="dynein heavy chain 17, axonemal"/>
    <property type="match status" value="1"/>
</dbReference>
<reference evidence="26 27" key="1">
    <citation type="submission" date="2019-08" db="EMBL/GenBank/DDBJ databases">
        <authorList>
            <person name="Alioto T."/>
            <person name="Alioto T."/>
            <person name="Gomez Garrido J."/>
        </authorList>
    </citation>
    <scope>NUCLEOTIDE SEQUENCE [LARGE SCALE GENOMIC DNA]</scope>
</reference>
<evidence type="ECO:0000256" key="13">
    <source>
        <dbReference type="ARBA" id="ARBA00023273"/>
    </source>
</evidence>
<dbReference type="FunFam" id="3.40.50.300:FF:000219">
    <property type="entry name" value="Dynein axonemal heavy chain 17"/>
    <property type="match status" value="1"/>
</dbReference>
<protein>
    <submittedName>
        <fullName evidence="26">Dynein heavy chain, domain-2,Dynein heavy chain domain,Dynein heavy chain, domain-1,Dynein heavy chain, P</fullName>
    </submittedName>
</protein>
<keyword evidence="12" id="KW-0206">Cytoskeleton</keyword>
<evidence type="ECO:0000313" key="27">
    <source>
        <dbReference type="Proteomes" id="UP000325440"/>
    </source>
</evidence>
<dbReference type="InterPro" id="IPR043157">
    <property type="entry name" value="Dynein_AAA1S"/>
</dbReference>
<accession>A0A5E4MPJ2</accession>
<evidence type="ECO:0000256" key="8">
    <source>
        <dbReference type="ARBA" id="ARBA00023017"/>
    </source>
</evidence>
<keyword evidence="10" id="KW-0969">Cilium</keyword>
<dbReference type="FunFam" id="3.40.50.300:FF:000049">
    <property type="entry name" value="Dynein, axonemal, heavy chain 5"/>
    <property type="match status" value="1"/>
</dbReference>
<gene>
    <name evidence="26" type="ORF">CINCED_3A002285</name>
</gene>
<evidence type="ECO:0000259" key="21">
    <source>
        <dbReference type="Pfam" id="PF12781"/>
    </source>
</evidence>
<sequence length="4608" mass="532761">MNSMGINSEFDDNRLTYMYKELVKSYKIKLETWINMLKTSDTHTMIMNFFNTPDCDKILFTLNSTGVLMPINDFPEDVLKNKISYFIKLELVEITDINFESMLIYGDVSSNPIEDLEAITENVLVHLFSTRDNFKYYSDDIVVAFQDRLYNLLIIINNISSSGQIKNRLNLTLRYGRDKIAAALKNFEKSDGQILDEVLKQRLENQVYTWFNEINAMVALKPCVILDKNPTASPTEYLTFWKNREKQFQEFYEQIDQQVGDYLHLTKSPCMDVYRQTVEIAITVKNETNRINMFLATLTKHINTIERVGLTEAKVELCVLWRKLAFIWINCLHFQNYDYIIILIKAICSMIVDQSSRYLEPTTLFQGELVENLLRIDEVLNILSYSKNQFKVVQTEYLKEQFEKCLLKNPDLRANKARFWNFRMNDLFESVNTFEDRLNSIKSMIINFIDYQKIEKIEVSGLVGRWYSPIIERVYLQFTKYMEKMSSISYDPLDLLNESYNKSFLEDYNFYLNMSNDIDQSLATVSKAYFENSDDLMTLHKFIMVFGVVLLNRPIIATVIKEHYEKLLNLLNLELIRANKIFDCLNKMTAALDIKKCNYHELRFMIEKMDLEYPPVATTIMWGYSQKNHLMENLVALQTLDLPIMQTPKSIQIELKVNELMDKFTNYLHPLFEDWKCVVSNQIQDKIVYPLFIMNSNKTISLNFPKELHAAIKEIRYILLIKYNYKNSLIEIEDIPYNVIELYKRESSILNYKRDIEEIVKWYNTLRTKTHHTEFQLIIEEVKNIDKLINDAQESVTWKSEDLVYSNENTLCEEVDDDLSALTLIQKTIRTIYSLTENVYKRLKQTQDNFQEIIILSSQWSDIPMYLREKNTNCITFDNHLTEIKTMRYREIEITSIKIQQLLKNNLLLFHNVSVLDPNWVENREREEIEKKTMSLSLEEVEGVNLRESLNETEIVGLEDKKNQQHSQEKIELTGEEKVTIEYIDAQVESILSDNNNKTMWDEYKHYIDEIVFIELQEATLCSLKYIFQDEENLKETTPIFVAVYLLKNNGPRFSPDLEIDNKPNLLGLINSLLNDIIEMGSSMERIADGCPPYNVYIRNNHLVKKYKDDILHKVKTTSEKALDYISQYQEYSLIWLTDQNDALSFFLTYGRDLCPDELESLQSEVDEEGCPLLTPSPPKLSAFKNKIDSLDNLYQNVEQIQESVTFDYWLTIDIKPFKKDLLKLITSWSDLFKKYLVNKVVNSLRSLRDFTVETDNGLLKPLEEGDYVGLVSIMGHLFKVRERQEEYDSMFEPLAETLYLLKMYDVEMPEDVYILMQELPEKWSTTKKNALNVKSQVIPLIQTEGSIISGRIILLGVQETLFKNNFIRQTQFDGNCENPYIEIDKANYSLLELEELHNKLLSQAILFEIPQPEPNVLESTKISLRLNKHLWDFVHIVKSWIDVWHLTLWKDIDSEFMDTELKRFSKDLKVMDKETRDWSVYIYIENLIKNMMTSLKALIELQNPAMKERHWVELMEVTNVKFSIEQSTTLNDLLSLNLHKYEDDVKTIVDKSVKEMSMEKSLKEFTEIWSTMQFEYVSHPRTKVNLLRVREELIEVLEDNQVQLQNMLTSKFVGHFFNEVSDWQKKLNTADRVINLWVEVQRTWVYLEAIFIGSDDIRTQLPEDTRRFEVLDQEFKELLIGIKSNQNVVKGTSKPGLYNKLMSIQKELLKCEKVLAQYLETKRLIYPRFYFISSADLLDILSNGNNPEAVCKHLIKLYDSIAQLQFSKDKLAVGMYAKDGEYVEFYRNCECTGQVEKWLNKLTDSMRISGRNYFDKAVKAYDEKPRRLWIFDYPAQAALCGIQIWWTSETNDAFAQLELGHENALKEYNKKQIMQLNELIDLLLGDLTKGERQKVNTICTIDVHCRDVVAKMIQQKIETVSSFQWQSQLRHRWDLKEADCFANICDAQFRYSYEYLGNTPRLVVTPLTDRCYITLTQSLHLIMGGAPAGPAGTGKTETTKDLGKSIGMMVYVFNCSEQMDYRSCGNIYKGLAQTGAWGCFDEFNRISVEVLSVVATQVKSVLDSIKAKKNSCFILGDKINLIPTVGMFITMNPGYAGRAELPENLKALFRPCAMVVPDFELICEINLIAEGFQNARLLARKFLTLYSLCKELLSKQDHYDWGLRAIKSLLVVAGSLKRSDRNRPEDQVLMRALRDFNTPKIVTEDTAIFMGLVSDLFPSLDVPRKRDSEFEKQIRQAAIDLKLQPEDNFILKVVQLVELLEVRHSVFIIGSAGTGKSEVWKTLYRTYSNLKLKPYYNDIEPKAVTNDELFGVISPATREWVDGLFSCLIRDQAQMPGDGSKWMVMDGDIDPMWIESLNTVMDDNKVLTLASNERIALTPTMRLLFEVSNLRSATPATVSRAGILYINPTDLGWNPYVASWIDSRVNVTEKAALVVLFEKYVPNCMEALKTKFKIITPIPEITHIHMLCTLLECLLVPTNCPLDTTRDVYETYFVFACIWAFGSATFQDQVIDWRIEFSKWWLSEFRTIKIPSSEIVFNYFIDPESKKFRPWSDLILPFELNPTNPLQQTLVNTIETTRVRYFFDLLVDKQKAIMFVGAAGTGKSVIINEKLKSLSNDSYAVTSVPLNFYTTSEMLQKILENPLEKKSGKNYGPPGGKMLIYFIDDINMPEVDPYGTVAPHTLIRQYMDYRHWYDRTKLSLKEIQNVIFASTMNPTAGSFTIDSRLQRHFYVFALGFPSQEALFTIYSSILSQHLRNPINKFNNSVIKLTDLIVQLAINFHNKILTIFLPTAIKFHYTFNLRDMSNVFQGLMFATGECITSTSSFIRLWLHETSRIYGDKLTEKKDQETFTKTITEQIKKTFSDVPDNEYLISPLIFSHFAEGIGDQRYMPVQSWTTLQKLLNDAMTSYNELVGAMNLVLFEDAMAHVCRINRILELPRGNALLVGVGGSGKQSLARLSAFISSLEPFQIQLKSTYSVADLRTDLAALYVKAGLKNVGVMFLMTDSQVPDERFLVLINDILASGQIPEMFAEDEVDYIIQTIGLEVKAAGLLETRENCWQYFINKVRSLIKIVLCFSPVGSTIRVRARRFPALISCTSINWFYEWPKEALESVSFRFLSNLTELPDKLKKPVSLFMAHVHGSVNDMSLKYLANDRRYNYTTPKSFLEQINLYVKLLVSKTNDIKCGISRFQNGIKQLISCAAQVDVLKVELDLQKIELAKKNVKAEDLIKVVQKETEKVKFEKDKAAEEEDKVKLIEEDVALKQRLCAEDLEKAEPALVAAQAALDTLNKNNLTELKSFGSPPLAVINVTGAVMVLQAKKGKIPKDRSWKACKVMMAKVDGFLDSLIHYDKEHVHPDVVKAIQPYLKDPEFDPDLIAGKSSAAAGLCAWVINIMKFNNVWQIVEPKRKARDQANEELSAARVKLMEIRNMINELERKQKVLTDEFDGAVAEKTMCQNQADETALRIDLANRLVNGLASENVRWKESVSTLQISLQTLPGDILMVSAFVSYVGYFTKIYRQKLIQSSWLPFFKNVKPGIPVTDNLDPLSLLTDDAQIAAWNNEGLPNDRMSSENATILTKSDRWPLMVDPQLQGIKWIKNKYGKSLKVIRLNYKNCVLDIENCVQNGNVLLIENIGENIDSVLDNIIGRNFIKKGRVVKIGEKEIDYNPNFRLILHTKLSNPHYKPEMQAQTTLINFTVNRDQLEDQLLAEVVKVERPDLETMRIELTKQQNSFKITLKRLEDGLLQRLSSADGEILGDKELVLNLEKSKKTATEIEVKVAEAKITSEEIDNAREEYRNAASRASIIYFIMNDLIKINPMYQFSLETFCVVFQRAMRNSEKADTLNERIVNLIENITYQTFIYTSRGLFEKDKLIFICQLTIQIQLQSQKIKPTELDYLLRRPTIAGISSPFDFLSSDVWGAIKSLVLADDEFTGLDKDIETSGKRWQLYIDGEAPEKDKLPQEWKNKTPFQKLCIIRALRNDRMTYATKVYVEETLGINYTKFRPPEFSESFKETSSKTPVFFILSTGVDPTRDVEALGVKKGFTIEKKNFYNISLGQGQEKLAEDAIELSSRIGNWVMLQNVHLVQNWLPILDKKMEASFENPHENYRLFISAEPASDPHYHIIPQGVLDSSIKITNEPPTGMMANLHKALDNFNQDTFEICSKEAEFKAILFSLCYFHASVQERSKFGAQGWNRSYPFNVGDLTISVNVLYNYLEVNNKIPWEDLRYLLGEIMYGGHITDDWDRRLCRTYLEVYMNPDLMEGELLFTPGFVVPPSTDYKSYHKYIDDLLPPESPILYGLHPNAEIGTLTTRSENLFQTLMEMQPRDTSSFGVTGISREDKVRQTLDDILDKVPEPFNTLDMISRVEERTPYVIVSFQECERMNVLMNEIRRSLKELQLGLKGELTITADMETLEDCLFMDRVPSNWEKRAYPSLLSLAAWYADLLKRLRELESWVSEFQLPSSVWLGGFFNPQSFLTAIMQSTARKMEWPLDKMCLQCDVTKKYKEDITIVPREGAMINGLILEGARWDLNMGCIVDSILKELFPMMPVVHVKAIIKEKQDMRNMYECPVYKIKRRGPTYVWTFNLKTRQMPSKWTLAGVAILLSV</sequence>
<feature type="domain" description="Dynein heavy chain C-terminal" evidence="25">
    <location>
        <begin position="4312"/>
        <end position="4606"/>
    </location>
</feature>
<dbReference type="InterPro" id="IPR035706">
    <property type="entry name" value="AAA_9"/>
</dbReference>
<dbReference type="GO" id="GO:0005930">
    <property type="term" value="C:axoneme"/>
    <property type="evidence" value="ECO:0007669"/>
    <property type="project" value="UniProtKB-SubCell"/>
</dbReference>
<dbReference type="GO" id="GO:0005874">
    <property type="term" value="C:microtubule"/>
    <property type="evidence" value="ECO:0007669"/>
    <property type="project" value="UniProtKB-KW"/>
</dbReference>
<dbReference type="Pfam" id="PF18198">
    <property type="entry name" value="AAA_lid_11"/>
    <property type="match status" value="1"/>
</dbReference>
<feature type="coiled-coil region" evidence="14">
    <location>
        <begin position="3775"/>
        <end position="3802"/>
    </location>
</feature>